<evidence type="ECO:0000256" key="2">
    <source>
        <dbReference type="SAM" id="Phobius"/>
    </source>
</evidence>
<sequence length="215" mass="21819">MNCRDPDTPGAAGPGRGREPEEKEKSLLNAHQPMKAAGCAGLDLGGRPHRVPGGLARRIVRRVPRGTSEANTVVPGDPAREARSARGTLAAEPVFGRTLADLRADLPLGIIAAVVAAVAVLLVGAEPALAQQGGGGDSINSAITSLNQWLATIVVSLGGTALLICVIVWLFSGSDSKRREGAVRWMGSIVVAIFVGLSVPAIIAVIQGFAGGGGG</sequence>
<evidence type="ECO:0000313" key="3">
    <source>
        <dbReference type="EMBL" id="CAA9449913.1"/>
    </source>
</evidence>
<protein>
    <recommendedName>
        <fullName evidence="4">TrbC/VIRB2 family protein</fullName>
    </recommendedName>
</protein>
<keyword evidence="2" id="KW-0472">Membrane</keyword>
<feature type="transmembrane region" description="Helical" evidence="2">
    <location>
        <begin position="106"/>
        <end position="129"/>
    </location>
</feature>
<keyword evidence="2" id="KW-0812">Transmembrane</keyword>
<keyword evidence="2" id="KW-1133">Transmembrane helix</keyword>
<accession>A0A6J4QPR5</accession>
<feature type="transmembrane region" description="Helical" evidence="2">
    <location>
        <begin position="149"/>
        <end position="171"/>
    </location>
</feature>
<evidence type="ECO:0000256" key="1">
    <source>
        <dbReference type="SAM" id="MobiDB-lite"/>
    </source>
</evidence>
<organism evidence="3">
    <name type="scientific">uncultured Rubrobacteraceae bacterium</name>
    <dbReference type="NCBI Taxonomy" id="349277"/>
    <lineage>
        <taxon>Bacteria</taxon>
        <taxon>Bacillati</taxon>
        <taxon>Actinomycetota</taxon>
        <taxon>Rubrobacteria</taxon>
        <taxon>Rubrobacterales</taxon>
        <taxon>Rubrobacteraceae</taxon>
        <taxon>environmental samples</taxon>
    </lineage>
</organism>
<feature type="compositionally biased region" description="Basic and acidic residues" evidence="1">
    <location>
        <begin position="16"/>
        <end position="26"/>
    </location>
</feature>
<reference evidence="3" key="1">
    <citation type="submission" date="2020-02" db="EMBL/GenBank/DDBJ databases">
        <authorList>
            <person name="Meier V. D."/>
        </authorList>
    </citation>
    <scope>NUCLEOTIDE SEQUENCE</scope>
    <source>
        <strain evidence="3">AVDCRST_MAG01</strain>
    </source>
</reference>
<gene>
    <name evidence="3" type="ORF">AVDCRST_MAG01-01-4458</name>
</gene>
<evidence type="ECO:0008006" key="4">
    <source>
        <dbReference type="Google" id="ProtNLM"/>
    </source>
</evidence>
<proteinExistence type="predicted"/>
<feature type="transmembrane region" description="Helical" evidence="2">
    <location>
        <begin position="183"/>
        <end position="210"/>
    </location>
</feature>
<dbReference type="AlphaFoldDB" id="A0A6J4QPR5"/>
<dbReference type="EMBL" id="CADCUW010000577">
    <property type="protein sequence ID" value="CAA9449913.1"/>
    <property type="molecule type" value="Genomic_DNA"/>
</dbReference>
<feature type="region of interest" description="Disordered" evidence="1">
    <location>
        <begin position="1"/>
        <end position="28"/>
    </location>
</feature>
<name>A0A6J4QPR5_9ACTN</name>